<dbReference type="GO" id="GO:0003723">
    <property type="term" value="F:RNA binding"/>
    <property type="evidence" value="ECO:0007669"/>
    <property type="project" value="UniProtKB-KW"/>
</dbReference>
<keyword evidence="2" id="KW-0378">Hydrolase</keyword>
<keyword evidence="2" id="KW-0694">RNA-binding</keyword>
<dbReference type="InterPro" id="IPR013961">
    <property type="entry name" value="RAI1"/>
</dbReference>
<comment type="subcellular location">
    <subcellularLocation>
        <location evidence="2">Nucleus</location>
    </subcellularLocation>
</comment>
<evidence type="ECO:0000313" key="5">
    <source>
        <dbReference type="Proteomes" id="UP000838878"/>
    </source>
</evidence>
<dbReference type="AlphaFoldDB" id="A0A8J9Y9P2"/>
<sequence length="386" mass="45603">MAQSELVVDKNIYSNTFPRFGKPIIIGYIEVNNLKYARDIREGNVKFDLNLHIEKTKRKPIDLDVKLTELLKFLLEHEARLNFPITSKLDDASFFCYRGLMTCVACTPYENREPWKIVALLYKGNIYLCARDTEEKRRHIISMTEKDKQFTSWGYKFEQYMLSNNPSSDPDPNVPVDETEEFSLVFTTHLNNHRIVYGAEMDGIRCDKKTVTSLPDSKEDVQNIINYLALYDFIELKTNRHFDSYRQEENFKKFKTKKWWCQSFLVGIDTILCGFRNDSGIVEKLKLFHVNDLPKISKKFWDPNVCFNFLDTFFTFVKRSLARKIRAKYGAEALNNIHKLPLVSLLFEWEPRSPIYVSDDYCHEDDPILHDWFLQNFGCRNEENHI</sequence>
<dbReference type="GO" id="GO:0000956">
    <property type="term" value="P:nuclear-transcribed mRNA catabolic process"/>
    <property type="evidence" value="ECO:0007669"/>
    <property type="project" value="TreeGrafter"/>
</dbReference>
<dbReference type="PANTHER" id="PTHR12395">
    <property type="entry name" value="DOM-3 RELATED"/>
    <property type="match status" value="1"/>
</dbReference>
<accession>A0A8J9Y9P2</accession>
<dbReference type="PANTHER" id="PTHR12395:SF9">
    <property type="entry name" value="DECAPPING AND EXORIBONUCLEASE PROTEIN"/>
    <property type="match status" value="1"/>
</dbReference>
<dbReference type="GO" id="GO:0034353">
    <property type="term" value="F:mRNA 5'-diphosphatase activity"/>
    <property type="evidence" value="ECO:0007669"/>
    <property type="project" value="TreeGrafter"/>
</dbReference>
<keyword evidence="2" id="KW-0547">Nucleotide-binding</keyword>
<feature type="non-terminal residue" evidence="4">
    <location>
        <position position="386"/>
    </location>
</feature>
<evidence type="ECO:0000256" key="1">
    <source>
        <dbReference type="ARBA" id="ARBA00006562"/>
    </source>
</evidence>
<feature type="domain" description="RAI1-like" evidence="3">
    <location>
        <begin position="33"/>
        <end position="324"/>
    </location>
</feature>
<keyword evidence="5" id="KW-1185">Reference proteome</keyword>
<gene>
    <name evidence="4" type="ORF">BINO364_LOCUS8545</name>
</gene>
<keyword evidence="2" id="KW-0479">Metal-binding</keyword>
<reference evidence="4" key="1">
    <citation type="submission" date="2021-12" db="EMBL/GenBank/DDBJ databases">
        <authorList>
            <person name="Martin H S."/>
        </authorList>
    </citation>
    <scope>NUCLEOTIDE SEQUENCE</scope>
</reference>
<comment type="function">
    <text evidence="2">Decapping enzyme for NAD-capped RNAs: specifically hydrolyzes the nicotinamide adenine dinucleotide (NAD) cap from a subset of RNAs by removing the entire NAD moiety from the 5'-end of an NAD-capped RNA.</text>
</comment>
<name>A0A8J9Y9P2_9NEOP</name>
<dbReference type="Pfam" id="PF08652">
    <property type="entry name" value="RAI1"/>
    <property type="match status" value="1"/>
</dbReference>
<evidence type="ECO:0000259" key="3">
    <source>
        <dbReference type="Pfam" id="PF08652"/>
    </source>
</evidence>
<proteinExistence type="inferred from homology"/>
<dbReference type="GO" id="GO:0110155">
    <property type="term" value="P:NAD-cap decapping"/>
    <property type="evidence" value="ECO:0007669"/>
    <property type="project" value="TreeGrafter"/>
</dbReference>
<dbReference type="Proteomes" id="UP000838878">
    <property type="component" value="Chromosome 3"/>
</dbReference>
<organism evidence="4 5">
    <name type="scientific">Brenthis ino</name>
    <name type="common">lesser marbled fritillary</name>
    <dbReference type="NCBI Taxonomy" id="405034"/>
    <lineage>
        <taxon>Eukaryota</taxon>
        <taxon>Metazoa</taxon>
        <taxon>Ecdysozoa</taxon>
        <taxon>Arthropoda</taxon>
        <taxon>Hexapoda</taxon>
        <taxon>Insecta</taxon>
        <taxon>Pterygota</taxon>
        <taxon>Neoptera</taxon>
        <taxon>Endopterygota</taxon>
        <taxon>Lepidoptera</taxon>
        <taxon>Glossata</taxon>
        <taxon>Ditrysia</taxon>
        <taxon>Papilionoidea</taxon>
        <taxon>Nymphalidae</taxon>
        <taxon>Heliconiinae</taxon>
        <taxon>Argynnini</taxon>
        <taxon>Brenthis</taxon>
    </lineage>
</organism>
<dbReference type="GO" id="GO:0000166">
    <property type="term" value="F:nucleotide binding"/>
    <property type="evidence" value="ECO:0007669"/>
    <property type="project" value="UniProtKB-KW"/>
</dbReference>
<dbReference type="OrthoDB" id="5853397at2759"/>
<keyword evidence="2" id="KW-0540">Nuclease</keyword>
<keyword evidence="2" id="KW-0539">Nucleus</keyword>
<dbReference type="GO" id="GO:0005634">
    <property type="term" value="C:nucleus"/>
    <property type="evidence" value="ECO:0007669"/>
    <property type="project" value="UniProtKB-SubCell"/>
</dbReference>
<comment type="similarity">
    <text evidence="1 2">Belongs to the DXO/Dom3Z family.</text>
</comment>
<dbReference type="GO" id="GO:0004518">
    <property type="term" value="F:nuclease activity"/>
    <property type="evidence" value="ECO:0007669"/>
    <property type="project" value="UniProtKB-KW"/>
</dbReference>
<evidence type="ECO:0000313" key="4">
    <source>
        <dbReference type="EMBL" id="CAH0722609.1"/>
    </source>
</evidence>
<dbReference type="GO" id="GO:0046872">
    <property type="term" value="F:metal ion binding"/>
    <property type="evidence" value="ECO:0007669"/>
    <property type="project" value="UniProtKB-KW"/>
</dbReference>
<protein>
    <recommendedName>
        <fullName evidence="2">Decapping nuclease</fullName>
        <ecNumber evidence="2">3.6.1.-</ecNumber>
    </recommendedName>
</protein>
<evidence type="ECO:0000256" key="2">
    <source>
        <dbReference type="RuleBase" id="RU367113"/>
    </source>
</evidence>
<dbReference type="EC" id="3.6.1.-" evidence="2"/>
<comment type="cofactor">
    <cofactor evidence="2">
        <name>a divalent metal cation</name>
        <dbReference type="ChEBI" id="CHEBI:60240"/>
    </cofactor>
</comment>
<dbReference type="GO" id="GO:0005829">
    <property type="term" value="C:cytosol"/>
    <property type="evidence" value="ECO:0007669"/>
    <property type="project" value="TreeGrafter"/>
</dbReference>
<dbReference type="EMBL" id="OV170223">
    <property type="protein sequence ID" value="CAH0722609.1"/>
    <property type="molecule type" value="Genomic_DNA"/>
</dbReference>
<dbReference type="InterPro" id="IPR039039">
    <property type="entry name" value="RAI1-like_fam"/>
</dbReference>